<protein>
    <recommendedName>
        <fullName evidence="2">VOC domain-containing protein</fullName>
    </recommendedName>
</protein>
<comment type="caution">
    <text evidence="3">The sequence shown here is derived from an EMBL/GenBank/DDBJ whole genome shotgun (WGS) entry which is preliminary data.</text>
</comment>
<name>A0ABN3PQR9_9ACTN</name>
<dbReference type="InterPro" id="IPR004360">
    <property type="entry name" value="Glyas_Fos-R_dOase_dom"/>
</dbReference>
<keyword evidence="4" id="KW-1185">Reference proteome</keyword>
<dbReference type="InterPro" id="IPR029068">
    <property type="entry name" value="Glyas_Bleomycin-R_OHBP_Dase"/>
</dbReference>
<evidence type="ECO:0000313" key="3">
    <source>
        <dbReference type="EMBL" id="GAA2598091.1"/>
    </source>
</evidence>
<evidence type="ECO:0000313" key="4">
    <source>
        <dbReference type="Proteomes" id="UP001501447"/>
    </source>
</evidence>
<proteinExistence type="predicted"/>
<feature type="domain" description="VOC" evidence="2">
    <location>
        <begin position="35"/>
        <end position="161"/>
    </location>
</feature>
<dbReference type="Pfam" id="PF00903">
    <property type="entry name" value="Glyoxalase"/>
    <property type="match status" value="1"/>
</dbReference>
<dbReference type="Gene3D" id="3.10.180.10">
    <property type="entry name" value="2,3-Dihydroxybiphenyl 1,2-Dioxygenase, domain 1"/>
    <property type="match status" value="1"/>
</dbReference>
<dbReference type="PROSITE" id="PS51819">
    <property type="entry name" value="VOC"/>
    <property type="match status" value="1"/>
</dbReference>
<evidence type="ECO:0000256" key="1">
    <source>
        <dbReference type="SAM" id="MobiDB-lite"/>
    </source>
</evidence>
<dbReference type="Proteomes" id="UP001501447">
    <property type="component" value="Unassembled WGS sequence"/>
</dbReference>
<dbReference type="PANTHER" id="PTHR36503:SF3">
    <property type="entry name" value="BLR0126 PROTEIN"/>
    <property type="match status" value="1"/>
</dbReference>
<dbReference type="PANTHER" id="PTHR36503">
    <property type="entry name" value="BLR2520 PROTEIN"/>
    <property type="match status" value="1"/>
</dbReference>
<dbReference type="InterPro" id="IPR037523">
    <property type="entry name" value="VOC_core"/>
</dbReference>
<accession>A0ABN3PQR9</accession>
<dbReference type="EMBL" id="BAAARJ010000003">
    <property type="protein sequence ID" value="GAA2598091.1"/>
    <property type="molecule type" value="Genomic_DNA"/>
</dbReference>
<organism evidence="3 4">
    <name type="scientific">Streptomyces axinellae</name>
    <dbReference type="NCBI Taxonomy" id="552788"/>
    <lineage>
        <taxon>Bacteria</taxon>
        <taxon>Bacillati</taxon>
        <taxon>Actinomycetota</taxon>
        <taxon>Actinomycetes</taxon>
        <taxon>Kitasatosporales</taxon>
        <taxon>Streptomycetaceae</taxon>
        <taxon>Streptomyces</taxon>
    </lineage>
</organism>
<gene>
    <name evidence="3" type="ORF">GCM10009863_09320</name>
</gene>
<dbReference type="SUPFAM" id="SSF54593">
    <property type="entry name" value="Glyoxalase/Bleomycin resistance protein/Dihydroxybiphenyl dioxygenase"/>
    <property type="match status" value="1"/>
</dbReference>
<evidence type="ECO:0000259" key="2">
    <source>
        <dbReference type="PROSITE" id="PS51819"/>
    </source>
</evidence>
<sequence length="164" mass="17159">MGLVAGVPTGAGAAPAASGTAASSGTARPAAEVVRYGQPSLYAENIDTMLDFYRDAFGFRVDFRYPGTGAAVFGTVSLGDSYFLTFATYEVIKDSTPLRHIGPAKRKQGEIVVIGADVDALYAKALKAGAKSLMAPRDQAWGERSAYVADPEGNLVQLSTHHGD</sequence>
<feature type="region of interest" description="Disordered" evidence="1">
    <location>
        <begin position="1"/>
        <end position="23"/>
    </location>
</feature>
<reference evidence="3 4" key="1">
    <citation type="journal article" date="2019" name="Int. J. Syst. Evol. Microbiol.">
        <title>The Global Catalogue of Microorganisms (GCM) 10K type strain sequencing project: providing services to taxonomists for standard genome sequencing and annotation.</title>
        <authorList>
            <consortium name="The Broad Institute Genomics Platform"/>
            <consortium name="The Broad Institute Genome Sequencing Center for Infectious Disease"/>
            <person name="Wu L."/>
            <person name="Ma J."/>
        </authorList>
    </citation>
    <scope>NUCLEOTIDE SEQUENCE [LARGE SCALE GENOMIC DNA]</scope>
    <source>
        <strain evidence="3 4">JCM 16373</strain>
    </source>
</reference>